<evidence type="ECO:0000256" key="1">
    <source>
        <dbReference type="SAM" id="SignalP"/>
    </source>
</evidence>
<accession>B9XGK3</accession>
<keyword evidence="1" id="KW-0732">Signal</keyword>
<dbReference type="Proteomes" id="UP000003688">
    <property type="component" value="Unassembled WGS sequence"/>
</dbReference>
<dbReference type="Pfam" id="PF00756">
    <property type="entry name" value="Esterase"/>
    <property type="match status" value="1"/>
</dbReference>
<sequence length="291" mass="32310" precursor="true">MKYQFIALLQLTLLLSTIPALSADNYKLGEDSRPHEGVPQGTVTKYHWTSKVFPGTERDYWVYVPAQYSPEKPACYMVFQDGGSYVNTNGDYRVPVVFDNLIHKKEMPVTVGIFINPGEIPAGESGKPASKNRSFEYDTPSDQYARFLLEEIIPEVSKKVNLATNAESHAICGASSGGICAFTAAWERPTTFSKVISHVGSFTNIRGGYVYPSLIRKTSPKPIRVFLQDGANDLDNAHGNWPLANQEMAAALKFAKYDYKFVFGDGAHNGKHGGAILPESLRWLWRDYAGQ</sequence>
<protein>
    <submittedName>
        <fullName evidence="2">Putative esterase</fullName>
    </submittedName>
</protein>
<dbReference type="OrthoDB" id="9775130at2"/>
<feature type="chain" id="PRO_5002892990" evidence="1">
    <location>
        <begin position="23"/>
        <end position="291"/>
    </location>
</feature>
<dbReference type="STRING" id="320771.Cflav_PD3771"/>
<dbReference type="SUPFAM" id="SSF53474">
    <property type="entry name" value="alpha/beta-Hydrolases"/>
    <property type="match status" value="1"/>
</dbReference>
<dbReference type="InterPro" id="IPR029058">
    <property type="entry name" value="AB_hydrolase_fold"/>
</dbReference>
<comment type="caution">
    <text evidence="2">The sequence shown here is derived from an EMBL/GenBank/DDBJ whole genome shotgun (WGS) entry which is preliminary data.</text>
</comment>
<name>B9XGK3_PEDPL</name>
<keyword evidence="3" id="KW-1185">Reference proteome</keyword>
<feature type="signal peptide" evidence="1">
    <location>
        <begin position="1"/>
        <end position="22"/>
    </location>
</feature>
<organism evidence="2 3">
    <name type="scientific">Pedosphaera parvula (strain Ellin514)</name>
    <dbReference type="NCBI Taxonomy" id="320771"/>
    <lineage>
        <taxon>Bacteria</taxon>
        <taxon>Pseudomonadati</taxon>
        <taxon>Verrucomicrobiota</taxon>
        <taxon>Pedosphaerae</taxon>
        <taxon>Pedosphaerales</taxon>
        <taxon>Pedosphaeraceae</taxon>
        <taxon>Pedosphaera</taxon>
    </lineage>
</organism>
<gene>
    <name evidence="2" type="ORF">Cflav_PD3771</name>
</gene>
<dbReference type="PANTHER" id="PTHR48098:SF3">
    <property type="entry name" value="IRON(III) ENTEROBACTIN ESTERASE"/>
    <property type="match status" value="1"/>
</dbReference>
<dbReference type="InterPro" id="IPR000801">
    <property type="entry name" value="Esterase-like"/>
</dbReference>
<dbReference type="InterPro" id="IPR050583">
    <property type="entry name" value="Mycobacterial_A85_antigen"/>
</dbReference>
<dbReference type="EMBL" id="ABOX02000012">
    <property type="protein sequence ID" value="EEF61054.1"/>
    <property type="molecule type" value="Genomic_DNA"/>
</dbReference>
<evidence type="ECO:0000313" key="2">
    <source>
        <dbReference type="EMBL" id="EEF61054.1"/>
    </source>
</evidence>
<dbReference type="AlphaFoldDB" id="B9XGK3"/>
<evidence type="ECO:0000313" key="3">
    <source>
        <dbReference type="Proteomes" id="UP000003688"/>
    </source>
</evidence>
<proteinExistence type="predicted"/>
<dbReference type="Gene3D" id="3.40.50.1820">
    <property type="entry name" value="alpha/beta hydrolase"/>
    <property type="match status" value="1"/>
</dbReference>
<reference evidence="2 3" key="1">
    <citation type="journal article" date="2011" name="J. Bacteriol.">
        <title>Genome sequence of 'Pedosphaera parvula' Ellin514, an aerobic Verrucomicrobial isolate from pasture soil.</title>
        <authorList>
            <person name="Kant R."/>
            <person name="van Passel M.W."/>
            <person name="Sangwan P."/>
            <person name="Palva A."/>
            <person name="Lucas S."/>
            <person name="Copeland A."/>
            <person name="Lapidus A."/>
            <person name="Glavina Del Rio T."/>
            <person name="Dalin E."/>
            <person name="Tice H."/>
            <person name="Bruce D."/>
            <person name="Goodwin L."/>
            <person name="Pitluck S."/>
            <person name="Chertkov O."/>
            <person name="Larimer F.W."/>
            <person name="Land M.L."/>
            <person name="Hauser L."/>
            <person name="Brettin T.S."/>
            <person name="Detter J.C."/>
            <person name="Han S."/>
            <person name="de Vos W.M."/>
            <person name="Janssen P.H."/>
            <person name="Smidt H."/>
        </authorList>
    </citation>
    <scope>NUCLEOTIDE SEQUENCE [LARGE SCALE GENOMIC DNA]</scope>
    <source>
        <strain evidence="2 3">Ellin514</strain>
    </source>
</reference>
<dbReference type="ESTHER" id="9bact-b9xgk3">
    <property type="family name" value="A85-IroE-IroD-Fes-Yiel"/>
</dbReference>
<dbReference type="RefSeq" id="WP_007414949.1">
    <property type="nucleotide sequence ID" value="NZ_ABOX02000012.1"/>
</dbReference>
<dbReference type="PANTHER" id="PTHR48098">
    <property type="entry name" value="ENTEROCHELIN ESTERASE-RELATED"/>
    <property type="match status" value="1"/>
</dbReference>